<dbReference type="RefSeq" id="WP_183817545.1">
    <property type="nucleotide sequence ID" value="NZ_JACHOB010000003.1"/>
</dbReference>
<dbReference type="SUPFAM" id="SSF57884">
    <property type="entry name" value="Ada DNA repair protein, N-terminal domain (N-Ada 10)"/>
    <property type="match status" value="1"/>
</dbReference>
<keyword evidence="12" id="KW-1185">Reference proteome</keyword>
<dbReference type="GO" id="GO:0006281">
    <property type="term" value="P:DNA repair"/>
    <property type="evidence" value="ECO:0007669"/>
    <property type="project" value="UniProtKB-KW"/>
</dbReference>
<evidence type="ECO:0000256" key="5">
    <source>
        <dbReference type="ARBA" id="ARBA00022679"/>
    </source>
</evidence>
<dbReference type="SUPFAM" id="SSF46767">
    <property type="entry name" value="Methylated DNA-protein cysteine methyltransferase, C-terminal domain"/>
    <property type="match status" value="1"/>
</dbReference>
<keyword evidence="6" id="KW-0227">DNA damage</keyword>
<evidence type="ECO:0000256" key="8">
    <source>
        <dbReference type="ARBA" id="ARBA00023204"/>
    </source>
</evidence>
<evidence type="ECO:0000256" key="2">
    <source>
        <dbReference type="ARBA" id="ARBA00008711"/>
    </source>
</evidence>
<dbReference type="NCBIfam" id="TIGR00589">
    <property type="entry name" value="ogt"/>
    <property type="match status" value="1"/>
</dbReference>
<dbReference type="PANTHER" id="PTHR10815:SF5">
    <property type="entry name" value="METHYLATED-DNA--PROTEIN-CYSTEINE METHYLTRANSFERASE"/>
    <property type="match status" value="1"/>
</dbReference>
<dbReference type="Pfam" id="PF01035">
    <property type="entry name" value="DNA_binding_1"/>
    <property type="match status" value="1"/>
</dbReference>
<dbReference type="InterPro" id="IPR004026">
    <property type="entry name" value="Ada_DNA_repair_Zn-bd"/>
</dbReference>
<dbReference type="FunFam" id="1.10.10.10:FF:000214">
    <property type="entry name" value="Methylated-DNA--protein-cysteine methyltransferase"/>
    <property type="match status" value="1"/>
</dbReference>
<reference evidence="11 12" key="1">
    <citation type="submission" date="2020-08" db="EMBL/GenBank/DDBJ databases">
        <title>Genomic Encyclopedia of Type Strains, Phase IV (KMG-IV): sequencing the most valuable type-strain genomes for metagenomic binning, comparative biology and taxonomic classification.</title>
        <authorList>
            <person name="Goeker M."/>
        </authorList>
    </citation>
    <scope>NUCLEOTIDE SEQUENCE [LARGE SCALE GENOMIC DNA]</scope>
    <source>
        <strain evidence="11 12">DSM 102850</strain>
    </source>
</reference>
<dbReference type="EMBL" id="JACHOB010000003">
    <property type="protein sequence ID" value="MBB4659190.1"/>
    <property type="molecule type" value="Genomic_DNA"/>
</dbReference>
<dbReference type="GO" id="GO:0032259">
    <property type="term" value="P:methylation"/>
    <property type="evidence" value="ECO:0007669"/>
    <property type="project" value="UniProtKB-KW"/>
</dbReference>
<comment type="catalytic activity">
    <reaction evidence="9">
        <text>a 6-O-methyl-2'-deoxyguanosine in DNA + L-cysteinyl-[protein] = S-methyl-L-cysteinyl-[protein] + a 2'-deoxyguanosine in DNA</text>
        <dbReference type="Rhea" id="RHEA:24000"/>
        <dbReference type="Rhea" id="RHEA-COMP:10131"/>
        <dbReference type="Rhea" id="RHEA-COMP:10132"/>
        <dbReference type="Rhea" id="RHEA-COMP:11367"/>
        <dbReference type="Rhea" id="RHEA-COMP:11368"/>
        <dbReference type="ChEBI" id="CHEBI:29950"/>
        <dbReference type="ChEBI" id="CHEBI:82612"/>
        <dbReference type="ChEBI" id="CHEBI:85445"/>
        <dbReference type="ChEBI" id="CHEBI:85448"/>
        <dbReference type="EC" id="2.1.1.63"/>
    </reaction>
</comment>
<dbReference type="PANTHER" id="PTHR10815">
    <property type="entry name" value="METHYLATED-DNA--PROTEIN-CYSTEINE METHYLTRANSFERASE"/>
    <property type="match status" value="1"/>
</dbReference>
<evidence type="ECO:0000256" key="4">
    <source>
        <dbReference type="ARBA" id="ARBA00022603"/>
    </source>
</evidence>
<evidence type="ECO:0000256" key="3">
    <source>
        <dbReference type="ARBA" id="ARBA00011918"/>
    </source>
</evidence>
<dbReference type="InterPro" id="IPR036631">
    <property type="entry name" value="MGMT_N_sf"/>
</dbReference>
<evidence type="ECO:0000256" key="9">
    <source>
        <dbReference type="ARBA" id="ARBA00049348"/>
    </source>
</evidence>
<dbReference type="InterPro" id="IPR014048">
    <property type="entry name" value="MethylDNA_cys_MeTrfase_DNA-bd"/>
</dbReference>
<dbReference type="GO" id="GO:0008270">
    <property type="term" value="F:zinc ion binding"/>
    <property type="evidence" value="ECO:0007669"/>
    <property type="project" value="InterPro"/>
</dbReference>
<keyword evidence="5 11" id="KW-0808">Transferase</keyword>
<dbReference type="InterPro" id="IPR036217">
    <property type="entry name" value="MethylDNA_cys_MeTrfase_DNAb"/>
</dbReference>
<dbReference type="CDD" id="cd06445">
    <property type="entry name" value="ATase"/>
    <property type="match status" value="1"/>
</dbReference>
<protein>
    <recommendedName>
        <fullName evidence="3">methylated-DNA--[protein]-cysteine S-methyltransferase</fullName>
        <ecNumber evidence="3">2.1.1.63</ecNumber>
    </recommendedName>
</protein>
<keyword evidence="7" id="KW-0010">Activator</keyword>
<dbReference type="AlphaFoldDB" id="A0A840I589"/>
<evidence type="ECO:0000256" key="6">
    <source>
        <dbReference type="ARBA" id="ARBA00022763"/>
    </source>
</evidence>
<evidence type="ECO:0000256" key="1">
    <source>
        <dbReference type="ARBA" id="ARBA00001286"/>
    </source>
</evidence>
<gene>
    <name evidence="11" type="ORF">GGQ59_001715</name>
</gene>
<evidence type="ECO:0000313" key="11">
    <source>
        <dbReference type="EMBL" id="MBB4659190.1"/>
    </source>
</evidence>
<evidence type="ECO:0000259" key="10">
    <source>
        <dbReference type="PROSITE" id="PS01124"/>
    </source>
</evidence>
<dbReference type="Gene3D" id="1.10.10.60">
    <property type="entry name" value="Homeodomain-like"/>
    <property type="match status" value="1"/>
</dbReference>
<dbReference type="PROSITE" id="PS01124">
    <property type="entry name" value="HTH_ARAC_FAMILY_2"/>
    <property type="match status" value="1"/>
</dbReference>
<dbReference type="Pfam" id="PF02805">
    <property type="entry name" value="Ada_Zn_binding"/>
    <property type="match status" value="1"/>
</dbReference>
<name>A0A840I589_9PROT</name>
<keyword evidence="8" id="KW-0234">DNA repair</keyword>
<dbReference type="Gene3D" id="3.40.10.10">
    <property type="entry name" value="DNA Methylphosphotriester Repair Domain"/>
    <property type="match status" value="1"/>
</dbReference>
<dbReference type="SUPFAM" id="SSF53155">
    <property type="entry name" value="Methylated DNA-protein cysteine methyltransferase domain"/>
    <property type="match status" value="1"/>
</dbReference>
<proteinExistence type="inferred from homology"/>
<dbReference type="GO" id="GO:0043565">
    <property type="term" value="F:sequence-specific DNA binding"/>
    <property type="evidence" value="ECO:0007669"/>
    <property type="project" value="InterPro"/>
</dbReference>
<dbReference type="InterPro" id="IPR035451">
    <property type="entry name" value="Ada-like_dom_sf"/>
</dbReference>
<accession>A0A840I589</accession>
<dbReference type="Gene3D" id="1.10.10.10">
    <property type="entry name" value="Winged helix-like DNA-binding domain superfamily/Winged helix DNA-binding domain"/>
    <property type="match status" value="1"/>
</dbReference>
<keyword evidence="4 11" id="KW-0489">Methyltransferase</keyword>
<feature type="domain" description="HTH araC/xylS-type" evidence="10">
    <location>
        <begin position="82"/>
        <end position="178"/>
    </location>
</feature>
<dbReference type="InterPro" id="IPR018060">
    <property type="entry name" value="HTH_AraC"/>
</dbReference>
<comment type="caution">
    <text evidence="11">The sequence shown here is derived from an EMBL/GenBank/DDBJ whole genome shotgun (WGS) entry which is preliminary data.</text>
</comment>
<comment type="catalytic activity">
    <reaction evidence="1">
        <text>a 4-O-methyl-thymidine in DNA + L-cysteinyl-[protein] = a thymidine in DNA + S-methyl-L-cysteinyl-[protein]</text>
        <dbReference type="Rhea" id="RHEA:53428"/>
        <dbReference type="Rhea" id="RHEA-COMP:10131"/>
        <dbReference type="Rhea" id="RHEA-COMP:10132"/>
        <dbReference type="Rhea" id="RHEA-COMP:13555"/>
        <dbReference type="Rhea" id="RHEA-COMP:13556"/>
        <dbReference type="ChEBI" id="CHEBI:29950"/>
        <dbReference type="ChEBI" id="CHEBI:82612"/>
        <dbReference type="ChEBI" id="CHEBI:137386"/>
        <dbReference type="ChEBI" id="CHEBI:137387"/>
        <dbReference type="EC" id="2.1.1.63"/>
    </reaction>
</comment>
<dbReference type="InterPro" id="IPR036388">
    <property type="entry name" value="WH-like_DNA-bd_sf"/>
</dbReference>
<organism evidence="11 12">
    <name type="scientific">Parvularcula dongshanensis</name>
    <dbReference type="NCBI Taxonomy" id="1173995"/>
    <lineage>
        <taxon>Bacteria</taxon>
        <taxon>Pseudomonadati</taxon>
        <taxon>Pseudomonadota</taxon>
        <taxon>Alphaproteobacteria</taxon>
        <taxon>Parvularculales</taxon>
        <taxon>Parvularculaceae</taxon>
        <taxon>Parvularcula</taxon>
    </lineage>
</organism>
<evidence type="ECO:0000256" key="7">
    <source>
        <dbReference type="ARBA" id="ARBA00023159"/>
    </source>
</evidence>
<dbReference type="Proteomes" id="UP000563524">
    <property type="component" value="Unassembled WGS sequence"/>
</dbReference>
<dbReference type="EC" id="2.1.1.63" evidence="3"/>
<comment type="similarity">
    <text evidence="2">Belongs to the MGMT family.</text>
</comment>
<dbReference type="GO" id="GO:0003908">
    <property type="term" value="F:methylated-DNA-[protein]-cysteine S-methyltransferase activity"/>
    <property type="evidence" value="ECO:0007669"/>
    <property type="project" value="UniProtKB-EC"/>
</dbReference>
<sequence>MSETMVNSEDDRWARVVAREPGGFFLGVLTTGVFCRPGCPARTPRRENVRFYDDAQEALRAGFRPCLKCRPMGTDPTLDLAVRAARAIEADPARRWTGAELSEVAGRAPRTVLRAFEAALGVTPRAFRDAVRLRRYGDALRGGADATEAGLDAGYGGEAARHEGTRALGMSANSYAKGGAGESVEWLPLDTTLGTMVIAATAKGICLLRFLDEDASAAAVVAGAYPAASLRHAAPDASLRAWGQAVAAFVEKGGPRPDLPLDLRGTAFQLRVWQALRALGPGETVTYGELARRIEVPGAARAVGAANGANRVAVLIPCHLVVAAGGKLGGYAWGEARKRALIAAEKTTAASR</sequence>
<evidence type="ECO:0000313" key="12">
    <source>
        <dbReference type="Proteomes" id="UP000563524"/>
    </source>
</evidence>
<dbReference type="Gene3D" id="3.30.160.70">
    <property type="entry name" value="Methylated DNA-protein cysteine methyltransferase domain"/>
    <property type="match status" value="1"/>
</dbReference>
<dbReference type="GO" id="GO:0003700">
    <property type="term" value="F:DNA-binding transcription factor activity"/>
    <property type="evidence" value="ECO:0007669"/>
    <property type="project" value="InterPro"/>
</dbReference>